<feature type="compositionally biased region" description="Basic and acidic residues" evidence="1">
    <location>
        <begin position="68"/>
        <end position="79"/>
    </location>
</feature>
<proteinExistence type="predicted"/>
<dbReference type="AlphaFoldDB" id="A0A6V7JEV0"/>
<protein>
    <submittedName>
        <fullName evidence="2">Uncharacterized protein</fullName>
    </submittedName>
</protein>
<evidence type="ECO:0000313" key="2">
    <source>
        <dbReference type="EMBL" id="CAD1550741.1"/>
    </source>
</evidence>
<sequence>MFHKSSSLHPRAVEEEEEKEKGRGGGGRGGRRRARVNLNTPCSHTGRNVFSFSTPPLPPLLIQAPMNSRDDVTTPDHMT</sequence>
<evidence type="ECO:0000256" key="1">
    <source>
        <dbReference type="SAM" id="MobiDB-lite"/>
    </source>
</evidence>
<dbReference type="EMBL" id="CADCXW020000016">
    <property type="protein sequence ID" value="CAD1550741.1"/>
    <property type="molecule type" value="Genomic_DNA"/>
</dbReference>
<feature type="region of interest" description="Disordered" evidence="1">
    <location>
        <begin position="1"/>
        <end position="79"/>
    </location>
</feature>
<accession>A0A6V7JEV0</accession>
<organism evidence="2">
    <name type="scientific">Bracon brevicornis</name>
    <dbReference type="NCBI Taxonomy" id="1563983"/>
    <lineage>
        <taxon>Eukaryota</taxon>
        <taxon>Metazoa</taxon>
        <taxon>Ecdysozoa</taxon>
        <taxon>Arthropoda</taxon>
        <taxon>Hexapoda</taxon>
        <taxon>Insecta</taxon>
        <taxon>Pterygota</taxon>
        <taxon>Neoptera</taxon>
        <taxon>Endopterygota</taxon>
        <taxon>Hymenoptera</taxon>
        <taxon>Apocrita</taxon>
        <taxon>Ichneumonoidea</taxon>
        <taxon>Braconidae</taxon>
        <taxon>Braconinae</taxon>
        <taxon>Bracon</taxon>
    </lineage>
</organism>
<reference evidence="2" key="1">
    <citation type="submission" date="2020-07" db="EMBL/GenBank/DDBJ databases">
        <authorList>
            <person name="Ferguson B K."/>
        </authorList>
    </citation>
    <scope>NUCLEOTIDE SEQUENCE</scope>
    <source>
        <strain evidence="2">L06</strain>
    </source>
</reference>
<feature type="compositionally biased region" description="Polar residues" evidence="1">
    <location>
        <begin position="37"/>
        <end position="54"/>
    </location>
</feature>
<gene>
    <name evidence="2" type="ORF">BBRV_LOCUS51090</name>
</gene>
<name>A0A6V7JEV0_9HYME</name>